<organism evidence="1 2">
    <name type="scientific">Congregibacter variabilis</name>
    <dbReference type="NCBI Taxonomy" id="3081200"/>
    <lineage>
        <taxon>Bacteria</taxon>
        <taxon>Pseudomonadati</taxon>
        <taxon>Pseudomonadota</taxon>
        <taxon>Gammaproteobacteria</taxon>
        <taxon>Cellvibrionales</taxon>
        <taxon>Halieaceae</taxon>
        <taxon>Congregibacter</taxon>
    </lineage>
</organism>
<evidence type="ECO:0000313" key="1">
    <source>
        <dbReference type="EMBL" id="WOJ94435.1"/>
    </source>
</evidence>
<dbReference type="EMBL" id="CP136864">
    <property type="protein sequence ID" value="WOJ94435.1"/>
    <property type="molecule type" value="Genomic_DNA"/>
</dbReference>
<dbReference type="Gene3D" id="3.30.470.20">
    <property type="entry name" value="ATP-grasp fold, B domain"/>
    <property type="match status" value="1"/>
</dbReference>
<protein>
    <submittedName>
        <fullName evidence="1">ATP-grasp domain-containing protein</fullName>
    </submittedName>
</protein>
<gene>
    <name evidence="1" type="ORF">R0135_04545</name>
</gene>
<name>A0ABZ0I5K0_9GAMM</name>
<sequence length="371" mass="40730">MTKSLTVAITGMNARPDNPGPGVAVARCLRDSLEFTGRIIGLGYDALDPGLYLREYCDAAYLLPYPSAGGEAFMASLRSIHASEEIDVILPCLDAELPGLVRLTPQFDEMGIRHFLPSPEQLRLRSKDRLPELAGHAGIHCPEIKMVTHSRFFYRCEKEGWNYPMVVKGLFYGAQIVQSADQAADAFGEITAQWGYPVLVQRLVEGEECNLTAICDGTGKMLGEVMMKKMAVTEKGKAWSGVSIFDQTLYDASAALVKAINWRGPLEVEVMRDNHGDYQLIEINPRFPAWIYLSAGVGRNLPMMLLKLILGEEIAEPAATRPGMVFIRHAVETIIPQSEFEAVIINGGQSFRPASRALRVTSVKPSAAQGS</sequence>
<dbReference type="Proteomes" id="UP001626537">
    <property type="component" value="Chromosome"/>
</dbReference>
<dbReference type="SUPFAM" id="SSF56059">
    <property type="entry name" value="Glutathione synthetase ATP-binding domain-like"/>
    <property type="match status" value="1"/>
</dbReference>
<proteinExistence type="predicted"/>
<accession>A0ABZ0I5K0</accession>
<dbReference type="Pfam" id="PF15632">
    <property type="entry name" value="ATPgrasp_Ter"/>
    <property type="match status" value="1"/>
</dbReference>
<dbReference type="Gene3D" id="3.40.50.20">
    <property type="match status" value="1"/>
</dbReference>
<evidence type="ECO:0000313" key="2">
    <source>
        <dbReference type="Proteomes" id="UP001626537"/>
    </source>
</evidence>
<dbReference type="RefSeq" id="WP_407349071.1">
    <property type="nucleotide sequence ID" value="NZ_CP136864.1"/>
</dbReference>
<reference evidence="1 2" key="1">
    <citation type="submission" date="2023-10" db="EMBL/GenBank/DDBJ databases">
        <title>Two novel species belonging to the OM43/NOR5 clade.</title>
        <authorList>
            <person name="Park M."/>
        </authorList>
    </citation>
    <scope>NUCLEOTIDE SEQUENCE [LARGE SCALE GENOMIC DNA]</scope>
    <source>
        <strain evidence="1 2">IMCC43200</strain>
    </source>
</reference>
<keyword evidence="2" id="KW-1185">Reference proteome</keyword>